<comment type="caution">
    <text evidence="1">The sequence shown here is derived from an EMBL/GenBank/DDBJ whole genome shotgun (WGS) entry which is preliminary data.</text>
</comment>
<gene>
    <name evidence="1" type="ORF">SE17_13950</name>
</gene>
<evidence type="ECO:0000313" key="1">
    <source>
        <dbReference type="EMBL" id="KPV52694.1"/>
    </source>
</evidence>
<protein>
    <submittedName>
        <fullName evidence="1">Uncharacterized protein</fullName>
    </submittedName>
</protein>
<dbReference type="Proteomes" id="UP000050509">
    <property type="component" value="Unassembled WGS sequence"/>
</dbReference>
<name>A0A0P9HDL6_9CHLR</name>
<proteinExistence type="predicted"/>
<organism evidence="1 2">
    <name type="scientific">Kouleothrix aurantiaca</name>
    <dbReference type="NCBI Taxonomy" id="186479"/>
    <lineage>
        <taxon>Bacteria</taxon>
        <taxon>Bacillati</taxon>
        <taxon>Chloroflexota</taxon>
        <taxon>Chloroflexia</taxon>
        <taxon>Chloroflexales</taxon>
        <taxon>Roseiflexineae</taxon>
        <taxon>Roseiflexaceae</taxon>
        <taxon>Kouleothrix</taxon>
    </lineage>
</organism>
<reference evidence="1 2" key="1">
    <citation type="submission" date="2015-09" db="EMBL/GenBank/DDBJ databases">
        <title>Draft genome sequence of Kouleothrix aurantiaca JCM 19913.</title>
        <authorList>
            <person name="Hemp J."/>
        </authorList>
    </citation>
    <scope>NUCLEOTIDE SEQUENCE [LARGE SCALE GENOMIC DNA]</scope>
    <source>
        <strain evidence="1 2">COM-B</strain>
    </source>
</reference>
<dbReference type="EMBL" id="LJCR01000459">
    <property type="protein sequence ID" value="KPV52694.1"/>
    <property type="molecule type" value="Genomic_DNA"/>
</dbReference>
<sequence>MHRLHRVVDAIEHQPVAVQLRGRELRSRARDPLAQARKRLDRVDELHTGQDIWRGFDAEAKLGLGAAAYQVGGECRWHWFLV</sequence>
<dbReference type="AlphaFoldDB" id="A0A0P9HDL6"/>
<accession>A0A0P9HDL6</accession>
<keyword evidence="2" id="KW-1185">Reference proteome</keyword>
<evidence type="ECO:0000313" key="2">
    <source>
        <dbReference type="Proteomes" id="UP000050509"/>
    </source>
</evidence>